<dbReference type="GO" id="GO:0003700">
    <property type="term" value="F:DNA-binding transcription factor activity"/>
    <property type="evidence" value="ECO:0007669"/>
    <property type="project" value="TreeGrafter"/>
</dbReference>
<reference evidence="6 7" key="1">
    <citation type="submission" date="2018-11" db="EMBL/GenBank/DDBJ databases">
        <title>Gemmobacter sp. nov., YIM 102744-1 draft genome.</title>
        <authorList>
            <person name="Li G."/>
            <person name="Jiang Y."/>
        </authorList>
    </citation>
    <scope>NUCLEOTIDE SEQUENCE [LARGE SCALE GENOMIC DNA]</scope>
    <source>
        <strain evidence="6 7">YIM 102744-1</strain>
    </source>
</reference>
<evidence type="ECO:0000256" key="1">
    <source>
        <dbReference type="ARBA" id="ARBA00023015"/>
    </source>
</evidence>
<dbReference type="PANTHER" id="PTHR30055:SF234">
    <property type="entry name" value="HTH-TYPE TRANSCRIPTIONAL REGULATOR BETI"/>
    <property type="match status" value="1"/>
</dbReference>
<dbReference type="AlphaFoldDB" id="A0A3P3DDH4"/>
<accession>A0A3P3DDH4</accession>
<organism evidence="6 7">
    <name type="scientific">Falsigemmobacter faecalis</name>
    <dbReference type="NCBI Taxonomy" id="2488730"/>
    <lineage>
        <taxon>Bacteria</taxon>
        <taxon>Pseudomonadati</taxon>
        <taxon>Pseudomonadota</taxon>
        <taxon>Alphaproteobacteria</taxon>
        <taxon>Rhodobacterales</taxon>
        <taxon>Paracoccaceae</taxon>
        <taxon>Falsigemmobacter</taxon>
    </lineage>
</organism>
<keyword evidence="7" id="KW-1185">Reference proteome</keyword>
<gene>
    <name evidence="6" type="ORF">EG244_14800</name>
</gene>
<feature type="DNA-binding region" description="H-T-H motif" evidence="4">
    <location>
        <begin position="241"/>
        <end position="260"/>
    </location>
</feature>
<evidence type="ECO:0000256" key="3">
    <source>
        <dbReference type="ARBA" id="ARBA00023163"/>
    </source>
</evidence>
<dbReference type="SUPFAM" id="SSF46689">
    <property type="entry name" value="Homeodomain-like"/>
    <property type="match status" value="2"/>
</dbReference>
<dbReference type="Gene3D" id="1.10.357.10">
    <property type="entry name" value="Tetracycline Repressor, domain 2"/>
    <property type="match status" value="2"/>
</dbReference>
<dbReference type="GO" id="GO:0000976">
    <property type="term" value="F:transcription cis-regulatory region binding"/>
    <property type="evidence" value="ECO:0007669"/>
    <property type="project" value="TreeGrafter"/>
</dbReference>
<evidence type="ECO:0000313" key="7">
    <source>
        <dbReference type="Proteomes" id="UP000282125"/>
    </source>
</evidence>
<dbReference type="InterPro" id="IPR001647">
    <property type="entry name" value="HTH_TetR"/>
</dbReference>
<feature type="domain" description="HTH tetR-type" evidence="5">
    <location>
        <begin position="218"/>
        <end position="278"/>
    </location>
</feature>
<name>A0A3P3DDH4_9RHOB</name>
<evidence type="ECO:0000259" key="5">
    <source>
        <dbReference type="PROSITE" id="PS50977"/>
    </source>
</evidence>
<evidence type="ECO:0000256" key="4">
    <source>
        <dbReference type="PROSITE-ProRule" id="PRU00335"/>
    </source>
</evidence>
<keyword evidence="2 4" id="KW-0238">DNA-binding</keyword>
<protein>
    <submittedName>
        <fullName evidence="6">TetR/AcrR family transcriptional regulator</fullName>
    </submittedName>
</protein>
<evidence type="ECO:0000313" key="6">
    <source>
        <dbReference type="EMBL" id="RRH72379.1"/>
    </source>
</evidence>
<feature type="DNA-binding region" description="H-T-H motif" evidence="4">
    <location>
        <begin position="38"/>
        <end position="57"/>
    </location>
</feature>
<dbReference type="InterPro" id="IPR050109">
    <property type="entry name" value="HTH-type_TetR-like_transc_reg"/>
</dbReference>
<dbReference type="PRINTS" id="PR00455">
    <property type="entry name" value="HTHTETR"/>
</dbReference>
<proteinExistence type="predicted"/>
<feature type="domain" description="HTH tetR-type" evidence="5">
    <location>
        <begin position="15"/>
        <end position="75"/>
    </location>
</feature>
<dbReference type="OrthoDB" id="9811084at2"/>
<dbReference type="PROSITE" id="PS50977">
    <property type="entry name" value="HTH_TETR_2"/>
    <property type="match status" value="2"/>
</dbReference>
<keyword evidence="3" id="KW-0804">Transcription</keyword>
<dbReference type="InterPro" id="IPR009057">
    <property type="entry name" value="Homeodomain-like_sf"/>
</dbReference>
<evidence type="ECO:0000256" key="2">
    <source>
        <dbReference type="ARBA" id="ARBA00023125"/>
    </source>
</evidence>
<comment type="caution">
    <text evidence="6">The sequence shown here is derived from an EMBL/GenBank/DDBJ whole genome shotgun (WGS) entry which is preliminary data.</text>
</comment>
<dbReference type="Pfam" id="PF00440">
    <property type="entry name" value="TetR_N"/>
    <property type="match status" value="2"/>
</dbReference>
<dbReference type="EMBL" id="RRAZ01000024">
    <property type="protein sequence ID" value="RRH72379.1"/>
    <property type="molecule type" value="Genomic_DNA"/>
</dbReference>
<dbReference type="Proteomes" id="UP000282125">
    <property type="component" value="Unassembled WGS sequence"/>
</dbReference>
<sequence length="411" mass="45329">MTDPTPERRSSAKFEKRRRAILDAAAVLINQHGVRGLTFVEVAKAVEMNTTSITYYFRKRELLAAAAIEETILQLDEMTREAALAPDPMARVSRLLRLRLDYSAAVRRGEKPPLALLGDLRALEDPARAALISGYAEISRRVAGFFGPLEDRGLYLQRRACAHVLLDLLHWMRAWLPDFALHDFDFVHDALMDLLRHGFLGAATPWQPHLNQPAPGEEDSSAAYLRAATLMLNARGYRGASVDEIAAQLNLSKGSFYHHIDSKDDLVLECFRSSYSRVVQIQDRASALAGPWGQRLAQVLSDLLAIQFDARFPLLRTTAMQALPAEMRRETITHAAWMANGFGAMLARGAADGSLRPVHAGIGGHCLLALINSAFDFHQWPDTMPSTARAIEVYAGALARGLPLTAAIDEG</sequence>
<dbReference type="PANTHER" id="PTHR30055">
    <property type="entry name" value="HTH-TYPE TRANSCRIPTIONAL REGULATOR RUTR"/>
    <property type="match status" value="1"/>
</dbReference>
<dbReference type="Gene3D" id="1.10.10.60">
    <property type="entry name" value="Homeodomain-like"/>
    <property type="match status" value="2"/>
</dbReference>
<dbReference type="RefSeq" id="WP_124965823.1">
    <property type="nucleotide sequence ID" value="NZ_RRAZ01000024.1"/>
</dbReference>
<keyword evidence="1" id="KW-0805">Transcription regulation</keyword>